<proteinExistence type="predicted"/>
<evidence type="ECO:0000313" key="2">
    <source>
        <dbReference type="Proteomes" id="UP000054047"/>
    </source>
</evidence>
<protein>
    <submittedName>
        <fullName evidence="1">Uncharacterized protein</fullName>
    </submittedName>
</protein>
<dbReference type="Proteomes" id="UP000054047">
    <property type="component" value="Unassembled WGS sequence"/>
</dbReference>
<organism evidence="1 2">
    <name type="scientific">Ancylostoma duodenale</name>
    <dbReference type="NCBI Taxonomy" id="51022"/>
    <lineage>
        <taxon>Eukaryota</taxon>
        <taxon>Metazoa</taxon>
        <taxon>Ecdysozoa</taxon>
        <taxon>Nematoda</taxon>
        <taxon>Chromadorea</taxon>
        <taxon>Rhabditida</taxon>
        <taxon>Rhabditina</taxon>
        <taxon>Rhabditomorpha</taxon>
        <taxon>Strongyloidea</taxon>
        <taxon>Ancylostomatidae</taxon>
        <taxon>Ancylostomatinae</taxon>
        <taxon>Ancylostoma</taxon>
    </lineage>
</organism>
<accession>A0A0C2H1D2</accession>
<reference evidence="1 2" key="1">
    <citation type="submission" date="2013-12" db="EMBL/GenBank/DDBJ databases">
        <title>Draft genome of the parsitic nematode Ancylostoma duodenale.</title>
        <authorList>
            <person name="Mitreva M."/>
        </authorList>
    </citation>
    <scope>NUCLEOTIDE SEQUENCE [LARGE SCALE GENOMIC DNA]</scope>
    <source>
        <strain evidence="1 2">Zhejiang</strain>
    </source>
</reference>
<keyword evidence="2" id="KW-1185">Reference proteome</keyword>
<dbReference type="AlphaFoldDB" id="A0A0C2H1D2"/>
<gene>
    <name evidence="1" type="ORF">ANCDUO_06474</name>
</gene>
<dbReference type="EMBL" id="KN728797">
    <property type="protein sequence ID" value="KIH63226.1"/>
    <property type="molecule type" value="Genomic_DNA"/>
</dbReference>
<sequence>MYAPTSGCDKDKVEELDMDLEKFQVYSHGREVSGYRTHIAFGYPSIAVITWRINCICDRWLGYRSPGQPSSLPS</sequence>
<evidence type="ECO:0000313" key="1">
    <source>
        <dbReference type="EMBL" id="KIH63226.1"/>
    </source>
</evidence>
<name>A0A0C2H1D2_9BILA</name>